<dbReference type="Gene3D" id="3.30.160.60">
    <property type="entry name" value="Classic Zinc Finger"/>
    <property type="match status" value="1"/>
</dbReference>
<evidence type="ECO:0000313" key="7">
    <source>
        <dbReference type="Proteomes" id="UP000294003"/>
    </source>
</evidence>
<evidence type="ECO:0000313" key="6">
    <source>
        <dbReference type="EMBL" id="RYO89367.1"/>
    </source>
</evidence>
<evidence type="ECO:0000256" key="1">
    <source>
        <dbReference type="ARBA" id="ARBA00022723"/>
    </source>
</evidence>
<evidence type="ECO:0000256" key="3">
    <source>
        <dbReference type="ARBA" id="ARBA00022833"/>
    </source>
</evidence>
<dbReference type="SUPFAM" id="SSF57667">
    <property type="entry name" value="beta-beta-alpha zinc fingers"/>
    <property type="match status" value="1"/>
</dbReference>
<proteinExistence type="predicted"/>
<evidence type="ECO:0000259" key="5">
    <source>
        <dbReference type="PROSITE" id="PS50157"/>
    </source>
</evidence>
<protein>
    <recommendedName>
        <fullName evidence="5">C2H2-type domain-containing protein</fullName>
    </recommendedName>
</protein>
<sequence length="292" mass="32383">MVDVFGTDSSARLEGLIAGNAFLDTFVVETKCSGSPQYSAPLASTQQSSSYTPIPVLSWRSPPCLQQPTCREQWDLLLELRNKTDEHYKVVKEYLDHEDCIALSGWLDGHPTPSHMREGGLLTLRDIDRGKPPASIGDSLMAALVQYSIFEIRRKRFPKPSLSMSDPSEYLGNGAQFDDQLDPYDTIVASQDIGTATSNDGESSSIRCPHCGKVYTGSSAFTSFLRHRRTKHGDGDRFQCPYCSKQQDRSDNLRVHIQNQHPGMKVPKGKADFKALMDASPKHSYTQGAYGT</sequence>
<dbReference type="Pfam" id="PF02892">
    <property type="entry name" value="zf-BED"/>
    <property type="match status" value="1"/>
</dbReference>
<dbReference type="PROSITE" id="PS50157">
    <property type="entry name" value="ZINC_FINGER_C2H2_2"/>
    <property type="match status" value="1"/>
</dbReference>
<dbReference type="SMART" id="SM00355">
    <property type="entry name" value="ZnF_C2H2"/>
    <property type="match status" value="2"/>
</dbReference>
<keyword evidence="7" id="KW-1185">Reference proteome</keyword>
<evidence type="ECO:0000256" key="4">
    <source>
        <dbReference type="PROSITE-ProRule" id="PRU00042"/>
    </source>
</evidence>
<evidence type="ECO:0000256" key="2">
    <source>
        <dbReference type="ARBA" id="ARBA00022771"/>
    </source>
</evidence>
<organism evidence="6 7">
    <name type="scientific">Monosporascus cannonballus</name>
    <dbReference type="NCBI Taxonomy" id="155416"/>
    <lineage>
        <taxon>Eukaryota</taxon>
        <taxon>Fungi</taxon>
        <taxon>Dikarya</taxon>
        <taxon>Ascomycota</taxon>
        <taxon>Pezizomycotina</taxon>
        <taxon>Sordariomycetes</taxon>
        <taxon>Xylariomycetidae</taxon>
        <taxon>Xylariales</taxon>
        <taxon>Xylariales incertae sedis</taxon>
        <taxon>Monosporascus</taxon>
    </lineage>
</organism>
<name>A0ABY0HCB9_9PEZI</name>
<keyword evidence="1" id="KW-0479">Metal-binding</keyword>
<accession>A0ABY0HCB9</accession>
<keyword evidence="3" id="KW-0862">Zinc</keyword>
<dbReference type="InterPro" id="IPR013087">
    <property type="entry name" value="Znf_C2H2_type"/>
</dbReference>
<dbReference type="InterPro" id="IPR036236">
    <property type="entry name" value="Znf_C2H2_sf"/>
</dbReference>
<comment type="caution">
    <text evidence="6">The sequence shown here is derived from an EMBL/GenBank/DDBJ whole genome shotgun (WGS) entry which is preliminary data.</text>
</comment>
<dbReference type="EMBL" id="QJNS01000074">
    <property type="protein sequence ID" value="RYO89367.1"/>
    <property type="molecule type" value="Genomic_DNA"/>
</dbReference>
<gene>
    <name evidence="6" type="ORF">DL762_003258</name>
</gene>
<reference evidence="6 7" key="1">
    <citation type="submission" date="2018-06" db="EMBL/GenBank/DDBJ databases">
        <title>Complete Genomes of Monosporascus.</title>
        <authorList>
            <person name="Robinson A.J."/>
            <person name="Natvig D.O."/>
        </authorList>
    </citation>
    <scope>NUCLEOTIDE SEQUENCE [LARGE SCALE GENOMIC DNA]</scope>
    <source>
        <strain evidence="6 7">CBS 609.92</strain>
    </source>
</reference>
<dbReference type="Proteomes" id="UP000294003">
    <property type="component" value="Unassembled WGS sequence"/>
</dbReference>
<feature type="domain" description="C2H2-type" evidence="5">
    <location>
        <begin position="238"/>
        <end position="266"/>
    </location>
</feature>
<keyword evidence="2 4" id="KW-0863">Zinc-finger</keyword>
<dbReference type="InterPro" id="IPR003656">
    <property type="entry name" value="Znf_BED"/>
</dbReference>